<evidence type="ECO:0000313" key="1">
    <source>
        <dbReference type="EMBL" id="KAL2797424.1"/>
    </source>
</evidence>
<proteinExistence type="predicted"/>
<dbReference type="SUPFAM" id="SSF50814">
    <property type="entry name" value="Lipocalins"/>
    <property type="match status" value="1"/>
</dbReference>
<gene>
    <name evidence="1" type="ORF">BJX66DRAFT_335045</name>
</gene>
<keyword evidence="2" id="KW-1185">Reference proteome</keyword>
<organism evidence="1 2">
    <name type="scientific">Aspergillus keveii</name>
    <dbReference type="NCBI Taxonomy" id="714993"/>
    <lineage>
        <taxon>Eukaryota</taxon>
        <taxon>Fungi</taxon>
        <taxon>Dikarya</taxon>
        <taxon>Ascomycota</taxon>
        <taxon>Pezizomycotina</taxon>
        <taxon>Eurotiomycetes</taxon>
        <taxon>Eurotiomycetidae</taxon>
        <taxon>Eurotiales</taxon>
        <taxon>Aspergillaceae</taxon>
        <taxon>Aspergillus</taxon>
        <taxon>Aspergillus subgen. Nidulantes</taxon>
    </lineage>
</organism>
<evidence type="ECO:0000313" key="2">
    <source>
        <dbReference type="Proteomes" id="UP001610563"/>
    </source>
</evidence>
<dbReference type="Proteomes" id="UP001610563">
    <property type="component" value="Unassembled WGS sequence"/>
</dbReference>
<reference evidence="1 2" key="1">
    <citation type="submission" date="2024-07" db="EMBL/GenBank/DDBJ databases">
        <title>Section-level genome sequencing and comparative genomics of Aspergillus sections Usti and Cavernicolus.</title>
        <authorList>
            <consortium name="Lawrence Berkeley National Laboratory"/>
            <person name="Nybo J.L."/>
            <person name="Vesth T.C."/>
            <person name="Theobald S."/>
            <person name="Frisvad J.C."/>
            <person name="Larsen T.O."/>
            <person name="Kjaerboelling I."/>
            <person name="Rothschild-Mancinelli K."/>
            <person name="Lyhne E.K."/>
            <person name="Kogle M.E."/>
            <person name="Barry K."/>
            <person name="Clum A."/>
            <person name="Na H."/>
            <person name="Ledsgaard L."/>
            <person name="Lin J."/>
            <person name="Lipzen A."/>
            <person name="Kuo A."/>
            <person name="Riley R."/>
            <person name="Mondo S."/>
            <person name="Labutti K."/>
            <person name="Haridas S."/>
            <person name="Pangalinan J."/>
            <person name="Salamov A.A."/>
            <person name="Simmons B.A."/>
            <person name="Magnuson J.K."/>
            <person name="Chen J."/>
            <person name="Drula E."/>
            <person name="Henrissat B."/>
            <person name="Wiebenga A."/>
            <person name="Lubbers R.J."/>
            <person name="Gomes A.C."/>
            <person name="Makela M.R."/>
            <person name="Stajich J."/>
            <person name="Grigoriev I.V."/>
            <person name="Mortensen U.H."/>
            <person name="De Vries R.P."/>
            <person name="Baker S.E."/>
            <person name="Andersen M.R."/>
        </authorList>
    </citation>
    <scope>NUCLEOTIDE SEQUENCE [LARGE SCALE GENOMIC DNA]</scope>
    <source>
        <strain evidence="1 2">CBS 209.92</strain>
    </source>
</reference>
<comment type="caution">
    <text evidence="1">The sequence shown here is derived from an EMBL/GenBank/DDBJ whole genome shotgun (WGS) entry which is preliminary data.</text>
</comment>
<sequence length="213" mass="23698">MAPQDNISIRNLNGTWVMDKIRSTNLDAVFKLQGMGWITRKAIAAGTPSLKITQGSDSDSAGLLSSPPTEWMLLEPALGGVFKAAPDKRPMTWTESQYTDNLFGRVVIRSRYIAGEKTLDDRMRPLVEIQTGDLEPDAERILTEAIGITTDTAGQWTIEKAFIHDFARSVDSGWTAEQIWAVEIIGVETMLTRRIVVNKGSSTELARVFYTYQ</sequence>
<dbReference type="InterPro" id="IPR012674">
    <property type="entry name" value="Calycin"/>
</dbReference>
<accession>A0ABR4GEG3</accession>
<dbReference type="PANTHER" id="PTHR38115">
    <property type="entry name" value="LIPOCALIN-LIKE DOMAIN-CONTAINING PROTEIN"/>
    <property type="match status" value="1"/>
</dbReference>
<protein>
    <submittedName>
        <fullName evidence="1">Uncharacterized protein</fullName>
    </submittedName>
</protein>
<dbReference type="Gene3D" id="2.40.128.20">
    <property type="match status" value="1"/>
</dbReference>
<name>A0ABR4GEG3_9EURO</name>
<dbReference type="PANTHER" id="PTHR38115:SF1">
    <property type="entry name" value="LIPOCALIN-LIKE DOMAIN-CONTAINING PROTEIN"/>
    <property type="match status" value="1"/>
</dbReference>
<dbReference type="EMBL" id="JBFTWV010000019">
    <property type="protein sequence ID" value="KAL2797424.1"/>
    <property type="molecule type" value="Genomic_DNA"/>
</dbReference>
<dbReference type="InterPro" id="IPR053037">
    <property type="entry name" value="Pericyclase_pydY-like"/>
</dbReference>